<organism evidence="2 3">
    <name type="scientific">Eshraghiella crossota DSM 2876</name>
    <dbReference type="NCBI Taxonomy" id="511680"/>
    <lineage>
        <taxon>Bacteria</taxon>
        <taxon>Bacillati</taxon>
        <taxon>Bacillota</taxon>
        <taxon>Clostridia</taxon>
        <taxon>Lachnospirales</taxon>
        <taxon>Lachnospiraceae</taxon>
        <taxon>Eshraghiella</taxon>
    </lineage>
</organism>
<evidence type="ECO:0000313" key="2">
    <source>
        <dbReference type="EMBL" id="EFF67817.1"/>
    </source>
</evidence>
<comment type="caution">
    <text evidence="2">The sequence shown here is derived from an EMBL/GenBank/DDBJ whole genome shotgun (WGS) entry which is preliminary data.</text>
</comment>
<dbReference type="EMBL" id="ABWN01000035">
    <property type="protein sequence ID" value="EFF67817.1"/>
    <property type="molecule type" value="Genomic_DNA"/>
</dbReference>
<keyword evidence="3" id="KW-1185">Reference proteome</keyword>
<dbReference type="eggNOG" id="COG1216">
    <property type="taxonomic scope" value="Bacteria"/>
</dbReference>
<dbReference type="PANTHER" id="PTHR43179">
    <property type="entry name" value="RHAMNOSYLTRANSFERASE WBBL"/>
    <property type="match status" value="1"/>
</dbReference>
<dbReference type="HOGENOM" id="CLU_005003_2_2_9"/>
<name>D4S1R9_9FIRM</name>
<keyword evidence="2" id="KW-0808">Transferase</keyword>
<dbReference type="RefSeq" id="WP_005603986.1">
    <property type="nucleotide sequence ID" value="NZ_GG663524.1"/>
</dbReference>
<protein>
    <submittedName>
        <fullName evidence="2">Glycosyltransferase, group 2 family protein</fullName>
        <ecNumber evidence="2">2.4.-.-</ecNumber>
    </submittedName>
</protein>
<dbReference type="PANTHER" id="PTHR43179:SF7">
    <property type="entry name" value="RHAMNOSYLTRANSFERASE WBBL"/>
    <property type="match status" value="1"/>
</dbReference>
<reference evidence="2 3" key="1">
    <citation type="submission" date="2010-02" db="EMBL/GenBank/DDBJ databases">
        <authorList>
            <person name="Weinstock G."/>
            <person name="Sodergren E."/>
            <person name="Clifton S."/>
            <person name="Fulton L."/>
            <person name="Fulton B."/>
            <person name="Courtney L."/>
            <person name="Fronick C."/>
            <person name="Harrison M."/>
            <person name="Strong C."/>
            <person name="Farmer C."/>
            <person name="Delahaunty K."/>
            <person name="Markovic C."/>
            <person name="Hall O."/>
            <person name="Minx P."/>
            <person name="Tomlinson C."/>
            <person name="Mitreva M."/>
            <person name="Nelson J."/>
            <person name="Hou S."/>
            <person name="Wollam A."/>
            <person name="Pepin K.H."/>
            <person name="Johnson M."/>
            <person name="Bhonagiri V."/>
            <person name="Zhang X."/>
            <person name="Suruliraj S."/>
            <person name="Warren W."/>
            <person name="Chinwalla A."/>
            <person name="Mardis E.R."/>
            <person name="Wilson R.K."/>
        </authorList>
    </citation>
    <scope>NUCLEOTIDE SEQUENCE [LARGE SCALE GENOMIC DNA]</scope>
    <source>
        <strain evidence="2 3">DSM 2876</strain>
    </source>
</reference>
<dbReference type="EC" id="2.4.-.-" evidence="2"/>
<sequence>MSKINKAVKYIKEYGFVKTAKAVKTKLCSGKAATAKKLKRIIKESYDHKEFEQLNTSLKISILMPVYNTDVDMLKCVMESVINGSYDNYELCIYDASDENGRDATKICEDYAGKFPKIKYLKGDNFGIAENTNRCFDISEGGYIALLDHDDVLHRDALCYVAMEACKGADFIYTDEVTFSGKITNVVSSDFKPDYSPYMLRCNNYICHFVCFSRELFVSCGKFNKKYDGSQDHELFLRLTDRAKKVCHIPKILYFWRVHKGSVSDSIEAKEYAITAGINGVRDFLASKNIDAEVESSEIYPTIYRIHYKITDEKVSVIILNHNHYEDLKRCLESIYRSTYKNYEIIILENNSNDQVLSDYYAELSKKENIKIITLNEPFNYSRFNNIAAGYAAGTQLLFLNNDIEAVSENWIQEMLMYSQRNDVGAVGAQLRYPDKTLQHCYLITGAGPHKVAIHAGLGLFEGDYGYLDRIGFVRDVSAVTGACLMVKKDIFDKIGGFDEKLSVAYNDVDICLKIRNEGYGIIYTPYARLIHYESGTRGRDSKDSNRRRLDAEAEYIKNKWKDKLIDRYYNANFSTDREGMLR</sequence>
<dbReference type="STRING" id="45851.BHV86_08150"/>
<dbReference type="CDD" id="cd04186">
    <property type="entry name" value="GT_2_like_c"/>
    <property type="match status" value="1"/>
</dbReference>
<dbReference type="InterPro" id="IPR001173">
    <property type="entry name" value="Glyco_trans_2-like"/>
</dbReference>
<proteinExistence type="predicted"/>
<dbReference type="GeneID" id="98917832"/>
<evidence type="ECO:0000313" key="3">
    <source>
        <dbReference type="Proteomes" id="UP000006238"/>
    </source>
</evidence>
<dbReference type="Proteomes" id="UP000006238">
    <property type="component" value="Unassembled WGS sequence"/>
</dbReference>
<keyword evidence="2" id="KW-0328">Glycosyltransferase</keyword>
<dbReference type="AlphaFoldDB" id="D4S1R9"/>
<feature type="domain" description="Glycosyltransferase 2-like" evidence="1">
    <location>
        <begin position="61"/>
        <end position="211"/>
    </location>
</feature>
<dbReference type="InterPro" id="IPR029044">
    <property type="entry name" value="Nucleotide-diphossugar_trans"/>
</dbReference>
<dbReference type="GO" id="GO:0016757">
    <property type="term" value="F:glycosyltransferase activity"/>
    <property type="evidence" value="ECO:0007669"/>
    <property type="project" value="UniProtKB-KW"/>
</dbReference>
<accession>D4S1R9</accession>
<dbReference type="SUPFAM" id="SSF53448">
    <property type="entry name" value="Nucleotide-diphospho-sugar transferases"/>
    <property type="match status" value="2"/>
</dbReference>
<evidence type="ECO:0000259" key="1">
    <source>
        <dbReference type="Pfam" id="PF00535"/>
    </source>
</evidence>
<gene>
    <name evidence="2" type="ORF">BUTYVIB_02041</name>
</gene>
<dbReference type="Pfam" id="PF00535">
    <property type="entry name" value="Glycos_transf_2"/>
    <property type="match status" value="2"/>
</dbReference>
<feature type="domain" description="Glycosyltransferase 2-like" evidence="1">
    <location>
        <begin position="316"/>
        <end position="495"/>
    </location>
</feature>
<dbReference type="Gene3D" id="3.90.550.10">
    <property type="entry name" value="Spore Coat Polysaccharide Biosynthesis Protein SpsA, Chain A"/>
    <property type="match status" value="2"/>
</dbReference>